<dbReference type="AlphaFoldDB" id="A0A5C4SA62"/>
<gene>
    <name evidence="1" type="ORF">FGF66_00510</name>
</gene>
<evidence type="ECO:0000313" key="1">
    <source>
        <dbReference type="EMBL" id="TNJ40443.1"/>
    </source>
</evidence>
<reference evidence="1 2" key="1">
    <citation type="submission" date="2019-05" db="EMBL/GenBank/DDBJ databases">
        <title>Draft Whole-Genome sequence of the green sulfur bacterium Chlorobaculum thiosulfatiphilum DSM 249.</title>
        <authorList>
            <person name="Meyer T.E."/>
            <person name="Kyndt J.A."/>
        </authorList>
    </citation>
    <scope>NUCLEOTIDE SEQUENCE [LARGE SCALE GENOMIC DNA]</scope>
    <source>
        <strain evidence="1 2">DSM 249</strain>
    </source>
</reference>
<keyword evidence="2" id="KW-1185">Reference proteome</keyword>
<evidence type="ECO:0000313" key="2">
    <source>
        <dbReference type="Proteomes" id="UP000308271"/>
    </source>
</evidence>
<dbReference type="OrthoDB" id="598358at2"/>
<proteinExistence type="predicted"/>
<comment type="caution">
    <text evidence="1">The sequence shown here is derived from an EMBL/GenBank/DDBJ whole genome shotgun (WGS) entry which is preliminary data.</text>
</comment>
<dbReference type="Proteomes" id="UP000308271">
    <property type="component" value="Unassembled WGS sequence"/>
</dbReference>
<organism evidence="1 2">
    <name type="scientific">Chlorobaculum thiosulfatiphilum</name>
    <name type="common">Chlorobium limicola f.sp. thiosulfatophilum</name>
    <dbReference type="NCBI Taxonomy" id="115852"/>
    <lineage>
        <taxon>Bacteria</taxon>
        <taxon>Pseudomonadati</taxon>
        <taxon>Chlorobiota</taxon>
        <taxon>Chlorobiia</taxon>
        <taxon>Chlorobiales</taxon>
        <taxon>Chlorobiaceae</taxon>
        <taxon>Chlorobaculum</taxon>
    </lineage>
</organism>
<protein>
    <submittedName>
        <fullName evidence="1">Uncharacterized protein</fullName>
    </submittedName>
</protein>
<sequence>MVRLNCTTLVPYCFMLKVWEDWIETLPICDHELGPCSLMNRARRMRTFLPR</sequence>
<dbReference type="EMBL" id="VDCH01000001">
    <property type="protein sequence ID" value="TNJ40443.1"/>
    <property type="molecule type" value="Genomic_DNA"/>
</dbReference>
<name>A0A5C4SA62_CHLTI</name>
<accession>A0A5C4SA62</accession>